<evidence type="ECO:0000313" key="2">
    <source>
        <dbReference type="Proteomes" id="UP000000442"/>
    </source>
</evidence>
<sequence length="455" mass="50712">MKFLVDTDIILSLGPWGDEDLGVHPYSAACFHRLAKKYGCTLFVHPLSLETVGLRCQGDRETQIKEQMAAYDRVDDTVPLSVFEQDQVGFPKKGSVDYLENAFLAAVKTDGVDFLVTEKPSLHARAGRLGLSTRVLFLSDALGLVKDLFEITAPDRPRVEEICFSLIREQNSIFWTMASPKEQDNTFKALLARLRKEQVNAFVIRDGDKSLIAGICVVEQTLEGPAIRLFHVADPYPFSRYGALLLKAVFDRATVHGDEQIRFSAFPGHNKIAELVQSVGFKWTDPMSIQVTPLMDNNTWVLPLTPLFHGTLFPELEMQLPLFPYFGPQGNAMERVCLVNTPAPEITPGDTLLIFRTQGPCAITAMGVVKETLVATSPLGIVRFLGTRTAWSYSEIVRFCRKSPLVIKFVQVKTLGKPLGLADLKTQGVLKGRPRKIMGVNNEAKAWLKEKFKGR</sequence>
<dbReference type="InterPro" id="IPR016181">
    <property type="entry name" value="Acyl_CoA_acyltransferase"/>
</dbReference>
<proteinExistence type="predicted"/>
<accession>C0QFX5</accession>
<dbReference type="AlphaFoldDB" id="C0QFX5"/>
<dbReference type="HOGENOM" id="CLU_039297_1_0_7"/>
<dbReference type="Proteomes" id="UP000000442">
    <property type="component" value="Chromosome"/>
</dbReference>
<reference evidence="1 2" key="1">
    <citation type="journal article" date="2009" name="Environ. Microbiol.">
        <title>Genome sequence of Desulfobacterium autotrophicum HRM2, a marine sulfate reducer oxidizing organic carbon completely to carbon dioxide.</title>
        <authorList>
            <person name="Strittmatter A.W."/>
            <person name="Liesegang H."/>
            <person name="Rabus R."/>
            <person name="Decker I."/>
            <person name="Amann J."/>
            <person name="Andres S."/>
            <person name="Henne A."/>
            <person name="Fricke W.F."/>
            <person name="Martinez-Arias R."/>
            <person name="Bartels D."/>
            <person name="Goesmann A."/>
            <person name="Krause L."/>
            <person name="Puehler A."/>
            <person name="Klenk H.P."/>
            <person name="Richter M."/>
            <person name="Schuler M."/>
            <person name="Gloeckner F.O."/>
            <person name="Meyerdierks A."/>
            <person name="Gottschalk G."/>
            <person name="Amann R."/>
        </authorList>
    </citation>
    <scope>NUCLEOTIDE SEQUENCE [LARGE SCALE GENOMIC DNA]</scope>
    <source>
        <strain evidence="2">ATCC 43914 / DSM 3382 / HRM2</strain>
    </source>
</reference>
<gene>
    <name evidence="1" type="ordered locus">HRM2_24490</name>
</gene>
<name>C0QFX5_DESAH</name>
<dbReference type="STRING" id="177437.HRM2_24490"/>
<evidence type="ECO:0000313" key="1">
    <source>
        <dbReference type="EMBL" id="ACN15543.1"/>
    </source>
</evidence>
<organism evidence="1 2">
    <name type="scientific">Desulforapulum autotrophicum (strain ATCC 43914 / DSM 3382 / VKM B-1955 / HRM2)</name>
    <name type="common">Desulfobacterium autotrophicum</name>
    <dbReference type="NCBI Taxonomy" id="177437"/>
    <lineage>
        <taxon>Bacteria</taxon>
        <taxon>Pseudomonadati</taxon>
        <taxon>Thermodesulfobacteriota</taxon>
        <taxon>Desulfobacteria</taxon>
        <taxon>Desulfobacterales</taxon>
        <taxon>Desulfobacteraceae</taxon>
        <taxon>Desulforapulum</taxon>
    </lineage>
</organism>
<dbReference type="eggNOG" id="COG0454">
    <property type="taxonomic scope" value="Bacteria"/>
</dbReference>
<keyword evidence="2" id="KW-1185">Reference proteome</keyword>
<dbReference type="EMBL" id="CP001087">
    <property type="protein sequence ID" value="ACN15543.1"/>
    <property type="molecule type" value="Genomic_DNA"/>
</dbReference>
<dbReference type="OrthoDB" id="9773249at2"/>
<dbReference type="RefSeq" id="WP_015904308.1">
    <property type="nucleotide sequence ID" value="NC_012108.1"/>
</dbReference>
<dbReference type="Gene3D" id="3.40.630.30">
    <property type="match status" value="1"/>
</dbReference>
<dbReference type="SUPFAM" id="SSF55729">
    <property type="entry name" value="Acyl-CoA N-acyltransferases (Nat)"/>
    <property type="match status" value="1"/>
</dbReference>
<protein>
    <submittedName>
        <fullName evidence="1">GCN5-related N-acetyltransferase</fullName>
    </submittedName>
</protein>
<dbReference type="KEGG" id="dat:HRM2_24490"/>